<keyword evidence="3" id="KW-1185">Reference proteome</keyword>
<comment type="caution">
    <text evidence="2">The sequence shown here is derived from an EMBL/GenBank/DDBJ whole genome shotgun (WGS) entry which is preliminary data.</text>
</comment>
<dbReference type="EMBL" id="SJPI01000001">
    <property type="protein sequence ID" value="TWT52722.1"/>
    <property type="molecule type" value="Genomic_DNA"/>
</dbReference>
<accession>A0A5C5WSG4</accession>
<evidence type="ECO:0000256" key="1">
    <source>
        <dbReference type="SAM" id="MobiDB-lite"/>
    </source>
</evidence>
<evidence type="ECO:0000313" key="3">
    <source>
        <dbReference type="Proteomes" id="UP000316598"/>
    </source>
</evidence>
<proteinExistence type="predicted"/>
<dbReference type="Proteomes" id="UP000316598">
    <property type="component" value="Unassembled WGS sequence"/>
</dbReference>
<sequence>MRFEQPIAVITRRMVFAMVREIKAISLRNDVKGFLGAHGLYSTRHAMSWAYGPTGSIARGSVTPGSWCNSNGQPTTAISLLASGSGLLGGKPSLFGWSKRTDTRQHQHLLMLTSCPASSAEPSSSHTRANRMVG</sequence>
<evidence type="ECO:0000313" key="2">
    <source>
        <dbReference type="EMBL" id="TWT52722.1"/>
    </source>
</evidence>
<reference evidence="2 3" key="1">
    <citation type="submission" date="2019-02" db="EMBL/GenBank/DDBJ databases">
        <title>Deep-cultivation of Planctomycetes and their phenomic and genomic characterization uncovers novel biology.</title>
        <authorList>
            <person name="Wiegand S."/>
            <person name="Jogler M."/>
            <person name="Boedeker C."/>
            <person name="Pinto D."/>
            <person name="Vollmers J."/>
            <person name="Rivas-Marin E."/>
            <person name="Kohn T."/>
            <person name="Peeters S.H."/>
            <person name="Heuer A."/>
            <person name="Rast P."/>
            <person name="Oberbeckmann S."/>
            <person name="Bunk B."/>
            <person name="Jeske O."/>
            <person name="Meyerdierks A."/>
            <person name="Storesund J.E."/>
            <person name="Kallscheuer N."/>
            <person name="Luecker S."/>
            <person name="Lage O.M."/>
            <person name="Pohl T."/>
            <person name="Merkel B.J."/>
            <person name="Hornburger P."/>
            <person name="Mueller R.-W."/>
            <person name="Bruemmer F."/>
            <person name="Labrenz M."/>
            <person name="Spormann A.M."/>
            <person name="Op Den Camp H."/>
            <person name="Overmann J."/>
            <person name="Amann R."/>
            <person name="Jetten M.S.M."/>
            <person name="Mascher T."/>
            <person name="Medema M.H."/>
            <person name="Devos D.P."/>
            <person name="Kaster A.-K."/>
            <person name="Ovreas L."/>
            <person name="Rohde M."/>
            <person name="Galperin M.Y."/>
            <person name="Jogler C."/>
        </authorList>
    </citation>
    <scope>NUCLEOTIDE SEQUENCE [LARGE SCALE GENOMIC DNA]</scope>
    <source>
        <strain evidence="2 3">Pla22</strain>
    </source>
</reference>
<dbReference type="AlphaFoldDB" id="A0A5C5WSG4"/>
<feature type="region of interest" description="Disordered" evidence="1">
    <location>
        <begin position="115"/>
        <end position="134"/>
    </location>
</feature>
<protein>
    <submittedName>
        <fullName evidence="2">Uncharacterized protein</fullName>
    </submittedName>
</protein>
<feature type="compositionally biased region" description="Low complexity" evidence="1">
    <location>
        <begin position="115"/>
        <end position="125"/>
    </location>
</feature>
<name>A0A5C5WSG4_9BACT</name>
<organism evidence="2 3">
    <name type="scientific">Rubripirellula amarantea</name>
    <dbReference type="NCBI Taxonomy" id="2527999"/>
    <lineage>
        <taxon>Bacteria</taxon>
        <taxon>Pseudomonadati</taxon>
        <taxon>Planctomycetota</taxon>
        <taxon>Planctomycetia</taxon>
        <taxon>Pirellulales</taxon>
        <taxon>Pirellulaceae</taxon>
        <taxon>Rubripirellula</taxon>
    </lineage>
</organism>
<gene>
    <name evidence="2" type="ORF">Pla22_03480</name>
</gene>